<accession>A0A345E5S0</accession>
<protein>
    <submittedName>
        <fullName evidence="2">TlpA family protein disulfide reductase</fullName>
    </submittedName>
</protein>
<dbReference type="InterPro" id="IPR013740">
    <property type="entry name" value="Redoxin"/>
</dbReference>
<dbReference type="InterPro" id="IPR013766">
    <property type="entry name" value="Thioredoxin_domain"/>
</dbReference>
<sequence>MSDESDGGRTLGRRHLLAGVVGTGLLGAGVVGSGAVDLGTGDAGRRRLPVEVTTLDAVGSTAGTTRVPSPETPTVVDCFATWCGPCIEQMDALGTVYDRYGDRAAFVSVTNERFGGGLDADDVRAWWREHDGRWTLGHDPEGDLLAALGASGLPYLAVTDGSGSVVWTHGGVASVETLDRQVASVL</sequence>
<proteinExistence type="predicted"/>
<dbReference type="OrthoDB" id="115386at2157"/>
<dbReference type="GO" id="GO:0016491">
    <property type="term" value="F:oxidoreductase activity"/>
    <property type="evidence" value="ECO:0007669"/>
    <property type="project" value="InterPro"/>
</dbReference>
<dbReference type="PANTHER" id="PTHR42852">
    <property type="entry name" value="THIOL:DISULFIDE INTERCHANGE PROTEIN DSBE"/>
    <property type="match status" value="1"/>
</dbReference>
<keyword evidence="3" id="KW-1185">Reference proteome</keyword>
<dbReference type="InterPro" id="IPR050553">
    <property type="entry name" value="Thioredoxin_ResA/DsbE_sf"/>
</dbReference>
<dbReference type="Gene3D" id="3.40.30.10">
    <property type="entry name" value="Glutaredoxin"/>
    <property type="match status" value="1"/>
</dbReference>
<dbReference type="PANTHER" id="PTHR42852:SF17">
    <property type="entry name" value="THIOREDOXIN-LIKE PROTEIN HI_1115"/>
    <property type="match status" value="1"/>
</dbReference>
<gene>
    <name evidence="2" type="ORF">DU500_14510</name>
</gene>
<dbReference type="EMBL" id="CP031150">
    <property type="protein sequence ID" value="AXG07542.1"/>
    <property type="molecule type" value="Genomic_DNA"/>
</dbReference>
<evidence type="ECO:0000313" key="2">
    <source>
        <dbReference type="EMBL" id="AXG07542.1"/>
    </source>
</evidence>
<dbReference type="Pfam" id="PF08534">
    <property type="entry name" value="Redoxin"/>
    <property type="match status" value="1"/>
</dbReference>
<evidence type="ECO:0000259" key="1">
    <source>
        <dbReference type="PROSITE" id="PS51352"/>
    </source>
</evidence>
<organism evidence="2 3">
    <name type="scientific">Haloplanus rubicundus</name>
    <dbReference type="NCBI Taxonomy" id="1547898"/>
    <lineage>
        <taxon>Archaea</taxon>
        <taxon>Methanobacteriati</taxon>
        <taxon>Methanobacteriota</taxon>
        <taxon>Stenosarchaea group</taxon>
        <taxon>Halobacteria</taxon>
        <taxon>Halobacteriales</taxon>
        <taxon>Haloferacaceae</taxon>
        <taxon>Haloplanus</taxon>
    </lineage>
</organism>
<dbReference type="InterPro" id="IPR036249">
    <property type="entry name" value="Thioredoxin-like_sf"/>
</dbReference>
<feature type="domain" description="Thioredoxin" evidence="1">
    <location>
        <begin position="24"/>
        <end position="186"/>
    </location>
</feature>
<dbReference type="SUPFAM" id="SSF52833">
    <property type="entry name" value="Thioredoxin-like"/>
    <property type="match status" value="1"/>
</dbReference>
<dbReference type="GeneID" id="37284621"/>
<evidence type="ECO:0000313" key="3">
    <source>
        <dbReference type="Proteomes" id="UP000253273"/>
    </source>
</evidence>
<dbReference type="CDD" id="cd02966">
    <property type="entry name" value="TlpA_like_family"/>
    <property type="match status" value="1"/>
</dbReference>
<dbReference type="PROSITE" id="PS51352">
    <property type="entry name" value="THIOREDOXIN_2"/>
    <property type="match status" value="1"/>
</dbReference>
<dbReference type="Proteomes" id="UP000253273">
    <property type="component" value="Chromosome"/>
</dbReference>
<dbReference type="RefSeq" id="WP_114586668.1">
    <property type="nucleotide sequence ID" value="NZ_CP031150.1"/>
</dbReference>
<dbReference type="KEGG" id="haj:DU500_14510"/>
<name>A0A345E5S0_9EURY</name>
<reference evidence="2 3" key="1">
    <citation type="submission" date="2018-07" db="EMBL/GenBank/DDBJ databases">
        <title>Genome sequences of Haloplanus sp. CBA1113.</title>
        <authorList>
            <person name="Kim Y.B."/>
            <person name="Roh S.W."/>
        </authorList>
    </citation>
    <scope>NUCLEOTIDE SEQUENCE [LARGE SCALE GENOMIC DNA]</scope>
    <source>
        <strain evidence="2 3">CBA1113</strain>
    </source>
</reference>
<dbReference type="AlphaFoldDB" id="A0A345E5S0"/>